<reference evidence="1 2" key="1">
    <citation type="submission" date="2018-05" db="EMBL/GenBank/DDBJ databases">
        <title>The complete genome of Lysobacter maris HZ9B, a marine bacterium antagonistic against terrestrial plant pathogens.</title>
        <authorList>
            <person name="Zhang X.-Q."/>
        </authorList>
    </citation>
    <scope>NUCLEOTIDE SEQUENCE [LARGE SCALE GENOMIC DNA]</scope>
    <source>
        <strain evidence="1 2">HZ9B</strain>
    </source>
</reference>
<dbReference type="AlphaFoldDB" id="A0A2U9T5V4"/>
<accession>A0A2U9T5V4</accession>
<dbReference type="KEGG" id="lmb:C9I47_0142"/>
<protein>
    <submittedName>
        <fullName evidence="1">Uncharacterized protein</fullName>
    </submittedName>
</protein>
<evidence type="ECO:0000313" key="1">
    <source>
        <dbReference type="EMBL" id="AWV05868.1"/>
    </source>
</evidence>
<keyword evidence="2" id="KW-1185">Reference proteome</keyword>
<name>A0A2U9T5V4_9GAMM</name>
<dbReference type="Proteomes" id="UP000249447">
    <property type="component" value="Chromosome"/>
</dbReference>
<gene>
    <name evidence="1" type="ORF">C9I47_0142</name>
</gene>
<organism evidence="1 2">
    <name type="scientific">Marilutibacter maris</name>
    <dbReference type="NCBI Taxonomy" id="1605891"/>
    <lineage>
        <taxon>Bacteria</taxon>
        <taxon>Pseudomonadati</taxon>
        <taxon>Pseudomonadota</taxon>
        <taxon>Gammaproteobacteria</taxon>
        <taxon>Lysobacterales</taxon>
        <taxon>Lysobacteraceae</taxon>
        <taxon>Marilutibacter</taxon>
    </lineage>
</organism>
<dbReference type="EMBL" id="CP029843">
    <property type="protein sequence ID" value="AWV05868.1"/>
    <property type="molecule type" value="Genomic_DNA"/>
</dbReference>
<evidence type="ECO:0000313" key="2">
    <source>
        <dbReference type="Proteomes" id="UP000249447"/>
    </source>
</evidence>
<dbReference type="Pfam" id="PF09826">
    <property type="entry name" value="Beta_propel"/>
    <property type="match status" value="1"/>
</dbReference>
<sequence>MLEKIAVTGSKIAPVDLVSITNVQTQGVDEGDIVKASGEHLLILRRGRLFSVRIGNDTLQPVASIDAFAPGSDPSGTWYDEMLLAGRTILVIGYSYDRGGTEIGMFELGEDGSLAYRATYHLRSDDYYSARNYASRLLDRTLIFYSPIPIDLDAASPTVSMAALRRWRRDSTPTDFMRILPAQSIYRVPGIEPTRVGDFYNLTLHTVNRCELGGDTMDCRATAILGPRGRVFYVSQSAVYLWTKAWQDDSIETESSMLFRLPLDGGAPTALRTSGTPLDQMSFLEHDGFINVLVGSESDGEGMWSSYSRAGELALLRVAIDRLGDGSEAASGADYQPLPGADTEQSWVSGRFIGDWLVYGSGESWDNEEAPRRHAYALRYGERGTPVAIGVGHDVQRIDALGHDAILVGPAGPDLHFTGVRLDRSASAVSAYVHPDSTQGDDRTHGFFYRPTGDAEGIVGLPALHFDGDGEGDGASVVYLRNRQLQLRGMGTLDAGKGDTLEDACVISCVDWYGNARPIFIGDRVFALMGYELVEGRVRGERVFERRRTNFFVPVTRASSPVIDD</sequence>
<dbReference type="InterPro" id="IPR019198">
    <property type="entry name" value="Beta_propeller_containing"/>
</dbReference>
<proteinExistence type="predicted"/>